<gene>
    <name evidence="1" type="ORF">SCP_0506100</name>
</gene>
<reference evidence="1 2" key="1">
    <citation type="journal article" date="2018" name="Sci. Rep.">
        <title>Genome sequence of the cauliflower mushroom Sparassis crispa (Hanabiratake) and its association with beneficial usage.</title>
        <authorList>
            <person name="Kiyama R."/>
            <person name="Furutani Y."/>
            <person name="Kawaguchi K."/>
            <person name="Nakanishi T."/>
        </authorList>
    </citation>
    <scope>NUCLEOTIDE SEQUENCE [LARGE SCALE GENOMIC DNA]</scope>
</reference>
<proteinExistence type="predicted"/>
<dbReference type="RefSeq" id="XP_027614468.1">
    <property type="nucleotide sequence ID" value="XM_027758667.1"/>
</dbReference>
<dbReference type="Proteomes" id="UP000287166">
    <property type="component" value="Unassembled WGS sequence"/>
</dbReference>
<dbReference type="InParanoid" id="A0A401GMW7"/>
<evidence type="ECO:0000313" key="2">
    <source>
        <dbReference type="Proteomes" id="UP000287166"/>
    </source>
</evidence>
<comment type="caution">
    <text evidence="1">The sequence shown here is derived from an EMBL/GenBank/DDBJ whole genome shotgun (WGS) entry which is preliminary data.</text>
</comment>
<evidence type="ECO:0000313" key="1">
    <source>
        <dbReference type="EMBL" id="GBE83555.1"/>
    </source>
</evidence>
<sequence length="145" mass="16423">MDRSLRRVHGLCSLVRCHEYIWCLPGLLLIDTFDKVVVIHDLAHWSDPDIPAVQGWSGRGQDLQRVWNYRYHRCGLVSDSVLSYDGVFSSGKPTILAVSITKNPLRYGHSSDLQSRYDRRRPLVPSQEGLRDGLAGRPPATLLEV</sequence>
<keyword evidence="2" id="KW-1185">Reference proteome</keyword>
<dbReference type="AlphaFoldDB" id="A0A401GMW7"/>
<protein>
    <submittedName>
        <fullName evidence="1">Uncharacterized protein</fullName>
    </submittedName>
</protein>
<accession>A0A401GMW7</accession>
<organism evidence="1 2">
    <name type="scientific">Sparassis crispa</name>
    <dbReference type="NCBI Taxonomy" id="139825"/>
    <lineage>
        <taxon>Eukaryota</taxon>
        <taxon>Fungi</taxon>
        <taxon>Dikarya</taxon>
        <taxon>Basidiomycota</taxon>
        <taxon>Agaricomycotina</taxon>
        <taxon>Agaricomycetes</taxon>
        <taxon>Polyporales</taxon>
        <taxon>Sparassidaceae</taxon>
        <taxon>Sparassis</taxon>
    </lineage>
</organism>
<dbReference type="GeneID" id="38780472"/>
<name>A0A401GMW7_9APHY</name>
<dbReference type="EMBL" id="BFAD01000005">
    <property type="protein sequence ID" value="GBE83555.1"/>
    <property type="molecule type" value="Genomic_DNA"/>
</dbReference>